<dbReference type="GO" id="GO:0004335">
    <property type="term" value="F:galactokinase activity"/>
    <property type="evidence" value="ECO:0007669"/>
    <property type="project" value="UniProtKB-EC"/>
</dbReference>
<feature type="binding site" evidence="11">
    <location>
        <position position="222"/>
    </location>
    <ligand>
        <name>substrate</name>
    </ligand>
</feature>
<dbReference type="InterPro" id="IPR013750">
    <property type="entry name" value="GHMP_kinase_C_dom"/>
</dbReference>
<comment type="similarity">
    <text evidence="1 11">Belongs to the GHMP kinase family. GalK subfamily.</text>
</comment>
<feature type="domain" description="GHMP kinase C-terminal" evidence="14">
    <location>
        <begin position="285"/>
        <end position="361"/>
    </location>
</feature>
<keyword evidence="3 11" id="KW-0808">Transferase</keyword>
<dbReference type="InterPro" id="IPR006206">
    <property type="entry name" value="Mevalonate/galactokinase"/>
</dbReference>
<dbReference type="NCBIfam" id="NF003705">
    <property type="entry name" value="PRK05322.1"/>
    <property type="match status" value="1"/>
</dbReference>
<dbReference type="PROSITE" id="PS00106">
    <property type="entry name" value="GALACTOKINASE"/>
    <property type="match status" value="1"/>
</dbReference>
<dbReference type="Pfam" id="PF00288">
    <property type="entry name" value="GHMP_kinases_N"/>
    <property type="match status" value="1"/>
</dbReference>
<dbReference type="EMBL" id="JBHLTP010000005">
    <property type="protein sequence ID" value="MFC0523621.1"/>
    <property type="molecule type" value="Genomic_DNA"/>
</dbReference>
<evidence type="ECO:0000256" key="12">
    <source>
        <dbReference type="NCBIfam" id="TIGR00131"/>
    </source>
</evidence>
<protein>
    <recommendedName>
        <fullName evidence="11 12">Galactokinase</fullName>
        <ecNumber evidence="11 12">2.7.1.6</ecNumber>
    </recommendedName>
    <alternativeName>
        <fullName evidence="11">Galactose kinase</fullName>
    </alternativeName>
</protein>
<keyword evidence="8 11" id="KW-0460">Magnesium</keyword>
<dbReference type="InterPro" id="IPR022963">
    <property type="entry name" value="Galactokinase_bac"/>
</dbReference>
<name>A0ABV6LMK8_9BACI</name>
<keyword evidence="7 11" id="KW-0067">ATP-binding</keyword>
<keyword evidence="4 11" id="KW-0479">Metal-binding</keyword>
<evidence type="ECO:0000256" key="11">
    <source>
        <dbReference type="HAMAP-Rule" id="MF_00246"/>
    </source>
</evidence>
<dbReference type="InterPro" id="IPR019741">
    <property type="entry name" value="Galactokinase_CS"/>
</dbReference>
<keyword evidence="5 11" id="KW-0547">Nucleotide-binding</keyword>
<reference evidence="16 17" key="1">
    <citation type="submission" date="2024-09" db="EMBL/GenBank/DDBJ databases">
        <authorList>
            <person name="Sun Q."/>
            <person name="Mori K."/>
        </authorList>
    </citation>
    <scope>NUCLEOTIDE SEQUENCE [LARGE SCALE GENOMIC DNA]</scope>
    <source>
        <strain evidence="16 17">NCAIM B.02529</strain>
    </source>
</reference>
<keyword evidence="9 11" id="KW-0299">Galactose metabolism</keyword>
<comment type="caution">
    <text evidence="16">The sequence shown here is derived from an EMBL/GenBank/DDBJ whole genome shotgun (WGS) entry which is preliminary data.</text>
</comment>
<evidence type="ECO:0000313" key="17">
    <source>
        <dbReference type="Proteomes" id="UP001589836"/>
    </source>
</evidence>
<dbReference type="InterPro" id="IPR014721">
    <property type="entry name" value="Ribsml_uS5_D2-typ_fold_subgr"/>
</dbReference>
<keyword evidence="6 11" id="KW-0418">Kinase</keyword>
<evidence type="ECO:0000259" key="14">
    <source>
        <dbReference type="Pfam" id="PF08544"/>
    </source>
</evidence>
<feature type="binding site" evidence="11">
    <location>
        <position position="160"/>
    </location>
    <ligand>
        <name>Mg(2+)</name>
        <dbReference type="ChEBI" id="CHEBI:18420"/>
    </ligand>
</feature>
<evidence type="ECO:0000313" key="16">
    <source>
        <dbReference type="EMBL" id="MFC0523621.1"/>
    </source>
</evidence>
<feature type="binding site" evidence="11">
    <location>
        <position position="128"/>
    </location>
    <ligand>
        <name>Mg(2+)</name>
        <dbReference type="ChEBI" id="CHEBI:18420"/>
    </ligand>
</feature>
<evidence type="ECO:0000256" key="2">
    <source>
        <dbReference type="ARBA" id="ARBA00022490"/>
    </source>
</evidence>
<comment type="function">
    <text evidence="11">Catalyzes the transfer of the gamma-phosphate of ATP to D-galactose to form alpha-D-galactose-1-phosphate (Gal-1-P).</text>
</comment>
<dbReference type="InterPro" id="IPR036554">
    <property type="entry name" value="GHMP_kinase_C_sf"/>
</dbReference>
<dbReference type="PROSITE" id="PS00627">
    <property type="entry name" value="GHMP_KINASES_ATP"/>
    <property type="match status" value="1"/>
</dbReference>
<dbReference type="PANTHER" id="PTHR10457">
    <property type="entry name" value="MEVALONATE KINASE/GALACTOKINASE"/>
    <property type="match status" value="1"/>
</dbReference>
<dbReference type="Gene3D" id="3.30.70.890">
    <property type="entry name" value="GHMP kinase, C-terminal domain"/>
    <property type="match status" value="1"/>
</dbReference>
<dbReference type="InterPro" id="IPR006204">
    <property type="entry name" value="GHMP_kinase_N_dom"/>
</dbReference>
<keyword evidence="10 11" id="KW-0119">Carbohydrate metabolism</keyword>
<dbReference type="InterPro" id="IPR000705">
    <property type="entry name" value="Galactokinase"/>
</dbReference>
<evidence type="ECO:0000256" key="9">
    <source>
        <dbReference type="ARBA" id="ARBA00023144"/>
    </source>
</evidence>
<evidence type="ECO:0000256" key="8">
    <source>
        <dbReference type="ARBA" id="ARBA00022842"/>
    </source>
</evidence>
<dbReference type="PRINTS" id="PR00959">
    <property type="entry name" value="MEVGALKINASE"/>
</dbReference>
<sequence>MNLAETFQAIFGEGSAIQYFFAPGRVNLIGEHIDYNGGHVFPCALDVGTYAAARKRTDRTLRLYSTNFQSLGVVEVNMDRLTFDSNHDWANYPKGVAATLIESGYSLENGADVVFYGNIPNGAGLSSSASIELTTCVLLRDFNELELSMTELVKIAQRAENEFVGVNCGIMDQFAIGMGKQDHALLLDCQTLEYQYSPIHLEDEVLVIANTNKQRGLADSAYNTRREECERALVELQQHIDIASLGDLSSEEFERLSPHIKQEADRKRARHAVYENLRTIEAVNKLKAGDIKGFGNLMNASHLSLRNDYEVTGKELDALVEASWEEGALGARMTGAGFGGCTISIVKKNDIERYMKAVGRKYFNQTGLHADFYVVNVSDGAKKLTEGVTI</sequence>
<feature type="binding site" evidence="11">
    <location>
        <begin position="31"/>
        <end position="34"/>
    </location>
    <ligand>
        <name>substrate</name>
    </ligand>
</feature>
<feature type="domain" description="GHMP kinase N-terminal" evidence="13">
    <location>
        <begin position="91"/>
        <end position="180"/>
    </location>
</feature>
<evidence type="ECO:0000259" key="15">
    <source>
        <dbReference type="Pfam" id="PF10509"/>
    </source>
</evidence>
<feature type="binding site" evidence="11">
    <location>
        <position position="65"/>
    </location>
    <ligand>
        <name>ATP</name>
        <dbReference type="ChEBI" id="CHEBI:30616"/>
    </ligand>
</feature>
<feature type="binding site" evidence="11">
    <location>
        <begin position="122"/>
        <end position="128"/>
    </location>
    <ligand>
        <name>ATP</name>
        <dbReference type="ChEBI" id="CHEBI:30616"/>
    </ligand>
</feature>
<dbReference type="SUPFAM" id="SSF55060">
    <property type="entry name" value="GHMP Kinase, C-terminal domain"/>
    <property type="match status" value="1"/>
</dbReference>
<proteinExistence type="inferred from homology"/>
<comment type="catalytic activity">
    <reaction evidence="11">
        <text>alpha-D-galactose + ATP = alpha-D-galactose 1-phosphate + ADP + H(+)</text>
        <dbReference type="Rhea" id="RHEA:13553"/>
        <dbReference type="ChEBI" id="CHEBI:15378"/>
        <dbReference type="ChEBI" id="CHEBI:28061"/>
        <dbReference type="ChEBI" id="CHEBI:30616"/>
        <dbReference type="ChEBI" id="CHEBI:58336"/>
        <dbReference type="ChEBI" id="CHEBI:456216"/>
        <dbReference type="EC" id="2.7.1.6"/>
    </reaction>
</comment>
<evidence type="ECO:0000256" key="7">
    <source>
        <dbReference type="ARBA" id="ARBA00022840"/>
    </source>
</evidence>
<gene>
    <name evidence="11" type="primary">galK</name>
    <name evidence="16" type="ORF">ACFFGV_08485</name>
</gene>
<comment type="pathway">
    <text evidence="11">Carbohydrate metabolism; galactose metabolism.</text>
</comment>
<dbReference type="PIRSF" id="PIRSF000530">
    <property type="entry name" value="Galactokinase"/>
    <property type="match status" value="1"/>
</dbReference>
<evidence type="ECO:0000259" key="13">
    <source>
        <dbReference type="Pfam" id="PF00288"/>
    </source>
</evidence>
<dbReference type="Proteomes" id="UP001589836">
    <property type="component" value="Unassembled WGS sequence"/>
</dbReference>
<keyword evidence="17" id="KW-1185">Reference proteome</keyword>
<comment type="subcellular location">
    <subcellularLocation>
        <location evidence="11">Cytoplasm</location>
    </subcellularLocation>
</comment>
<dbReference type="Pfam" id="PF08544">
    <property type="entry name" value="GHMP_kinases_C"/>
    <property type="match status" value="1"/>
</dbReference>
<feature type="domain" description="Galactokinase N-terminal" evidence="15">
    <location>
        <begin position="5"/>
        <end position="55"/>
    </location>
</feature>
<evidence type="ECO:0000256" key="10">
    <source>
        <dbReference type="ARBA" id="ARBA00023277"/>
    </source>
</evidence>
<evidence type="ECO:0000256" key="1">
    <source>
        <dbReference type="ARBA" id="ARBA00006566"/>
    </source>
</evidence>
<dbReference type="InterPro" id="IPR020568">
    <property type="entry name" value="Ribosomal_Su5_D2-typ_SF"/>
</dbReference>
<dbReference type="PANTHER" id="PTHR10457:SF7">
    <property type="entry name" value="GALACTOKINASE-RELATED"/>
    <property type="match status" value="1"/>
</dbReference>
<dbReference type="RefSeq" id="WP_377346662.1">
    <property type="nucleotide sequence ID" value="NZ_JBHLTP010000005.1"/>
</dbReference>
<dbReference type="PRINTS" id="PR00473">
    <property type="entry name" value="GALCTOKINASE"/>
</dbReference>
<feature type="site" description="Transition state stabilizer" evidence="11">
    <location>
        <position position="25"/>
    </location>
</feature>
<dbReference type="HAMAP" id="MF_00246">
    <property type="entry name" value="Galactokinase"/>
    <property type="match status" value="1"/>
</dbReference>
<dbReference type="EC" id="2.7.1.6" evidence="11 12"/>
<dbReference type="Gene3D" id="3.30.230.10">
    <property type="match status" value="1"/>
</dbReference>
<organism evidence="16 17">
    <name type="scientific">Pontibacillus salicampi</name>
    <dbReference type="NCBI Taxonomy" id="1449801"/>
    <lineage>
        <taxon>Bacteria</taxon>
        <taxon>Bacillati</taxon>
        <taxon>Bacillota</taxon>
        <taxon>Bacilli</taxon>
        <taxon>Bacillales</taxon>
        <taxon>Bacillaceae</taxon>
        <taxon>Pontibacillus</taxon>
    </lineage>
</organism>
<evidence type="ECO:0000256" key="5">
    <source>
        <dbReference type="ARBA" id="ARBA00022741"/>
    </source>
</evidence>
<dbReference type="SUPFAM" id="SSF54211">
    <property type="entry name" value="Ribosomal protein S5 domain 2-like"/>
    <property type="match status" value="1"/>
</dbReference>
<evidence type="ECO:0000256" key="6">
    <source>
        <dbReference type="ARBA" id="ARBA00022777"/>
    </source>
</evidence>
<dbReference type="InterPro" id="IPR006203">
    <property type="entry name" value="GHMP_knse_ATP-bd_CS"/>
</dbReference>
<dbReference type="InterPro" id="IPR019539">
    <property type="entry name" value="GalKase_N"/>
</dbReference>
<accession>A0ABV6LMK8</accession>
<evidence type="ECO:0000256" key="4">
    <source>
        <dbReference type="ARBA" id="ARBA00022723"/>
    </source>
</evidence>
<keyword evidence="2 11" id="KW-0963">Cytoplasm</keyword>
<dbReference type="NCBIfam" id="TIGR00131">
    <property type="entry name" value="gal_kin"/>
    <property type="match status" value="1"/>
</dbReference>
<feature type="active site" description="Proton acceptor" evidence="11">
    <location>
        <position position="172"/>
    </location>
</feature>
<dbReference type="Pfam" id="PF10509">
    <property type="entry name" value="GalKase_gal_bdg"/>
    <property type="match status" value="1"/>
</dbReference>
<evidence type="ECO:0000256" key="3">
    <source>
        <dbReference type="ARBA" id="ARBA00022679"/>
    </source>
</evidence>